<dbReference type="InterPro" id="IPR027417">
    <property type="entry name" value="P-loop_NTPase"/>
</dbReference>
<organism evidence="3">
    <name type="scientific">marine metagenome</name>
    <dbReference type="NCBI Taxonomy" id="408172"/>
    <lineage>
        <taxon>unclassified sequences</taxon>
        <taxon>metagenomes</taxon>
        <taxon>ecological metagenomes</taxon>
    </lineage>
</organism>
<dbReference type="GO" id="GO:0005525">
    <property type="term" value="F:GTP binding"/>
    <property type="evidence" value="ECO:0007669"/>
    <property type="project" value="UniProtKB-KW"/>
</dbReference>
<dbReference type="CDD" id="cd03695">
    <property type="entry name" value="CysN_NodQ_II"/>
    <property type="match status" value="1"/>
</dbReference>
<accession>A0A383D708</accession>
<dbReference type="InterPro" id="IPR009001">
    <property type="entry name" value="Transl_elong_EF1A/Init_IF2_C"/>
</dbReference>
<feature type="non-terminal residue" evidence="3">
    <location>
        <position position="1"/>
    </location>
</feature>
<keyword evidence="2" id="KW-0342">GTP-binding</keyword>
<evidence type="ECO:0008006" key="4">
    <source>
        <dbReference type="Google" id="ProtNLM"/>
    </source>
</evidence>
<gene>
    <name evidence="3" type="ORF">METZ01_LOCUS492968</name>
</gene>
<dbReference type="Gene3D" id="2.40.30.10">
    <property type="entry name" value="Translation factors"/>
    <property type="match status" value="2"/>
</dbReference>
<keyword evidence="1" id="KW-0547">Nucleotide-binding</keyword>
<dbReference type="SUPFAM" id="SSF50465">
    <property type="entry name" value="EF-Tu/eEF-1alpha/eIF2-gamma C-terminal domain"/>
    <property type="match status" value="1"/>
</dbReference>
<reference evidence="3" key="1">
    <citation type="submission" date="2018-05" db="EMBL/GenBank/DDBJ databases">
        <authorList>
            <person name="Lanie J.A."/>
            <person name="Ng W.-L."/>
            <person name="Kazmierczak K.M."/>
            <person name="Andrzejewski T.M."/>
            <person name="Davidsen T.M."/>
            <person name="Wayne K.J."/>
            <person name="Tettelin H."/>
            <person name="Glass J.I."/>
            <person name="Rusch D."/>
            <person name="Podicherti R."/>
            <person name="Tsui H.-C.T."/>
            <person name="Winkler M.E."/>
        </authorList>
    </citation>
    <scope>NUCLEOTIDE SEQUENCE</scope>
</reference>
<protein>
    <recommendedName>
        <fullName evidence="4">Sulfate adenylyltransferase</fullName>
    </recommendedName>
</protein>
<evidence type="ECO:0000313" key="3">
    <source>
        <dbReference type="EMBL" id="SVE40114.1"/>
    </source>
</evidence>
<dbReference type="AlphaFoldDB" id="A0A383D708"/>
<dbReference type="InterPro" id="IPR044138">
    <property type="entry name" value="CysN_II"/>
</dbReference>
<proteinExistence type="predicted"/>
<dbReference type="InterPro" id="IPR009000">
    <property type="entry name" value="Transl_B-barrel_sf"/>
</dbReference>
<dbReference type="InterPro" id="IPR050100">
    <property type="entry name" value="TRAFAC_GTPase_members"/>
</dbReference>
<feature type="non-terminal residue" evidence="3">
    <location>
        <position position="237"/>
    </location>
</feature>
<evidence type="ECO:0000256" key="1">
    <source>
        <dbReference type="ARBA" id="ARBA00022741"/>
    </source>
</evidence>
<dbReference type="SUPFAM" id="SSF52540">
    <property type="entry name" value="P-loop containing nucleoside triphosphate hydrolases"/>
    <property type="match status" value="1"/>
</dbReference>
<dbReference type="SUPFAM" id="SSF50447">
    <property type="entry name" value="Translation proteins"/>
    <property type="match status" value="1"/>
</dbReference>
<dbReference type="Gene3D" id="3.40.50.300">
    <property type="entry name" value="P-loop containing nucleotide triphosphate hydrolases"/>
    <property type="match status" value="1"/>
</dbReference>
<name>A0A383D708_9ZZZZ</name>
<dbReference type="PANTHER" id="PTHR23115">
    <property type="entry name" value="TRANSLATION FACTOR"/>
    <property type="match status" value="1"/>
</dbReference>
<dbReference type="EMBL" id="UINC01214749">
    <property type="protein sequence ID" value="SVE40114.1"/>
    <property type="molecule type" value="Genomic_DNA"/>
</dbReference>
<sequence>FCINKMDLVDFREDVFRPIQDALHALLIELEIKSHHFIPISAIDGDNVVHTSKRMPWYVDDPLVRHLEEIQINEEVADMPFRMPVQYVIRPLSSELHDYRGYAGTVESGQIEVGQQIAVMPSDANTLITDIERPNGAVSSASESDAVTIRIAGDLDISRGDMFSSPNEKPTVDNQFEATVCWMSEKTSLTAGAMLRIKHTTHTARALIVGVEFKIDVNNLSGRLVGDELAINEIGQV</sequence>
<evidence type="ECO:0000256" key="2">
    <source>
        <dbReference type="ARBA" id="ARBA00023134"/>
    </source>
</evidence>